<keyword evidence="2" id="KW-1185">Reference proteome</keyword>
<sequence length="85" mass="9198">DGSCVGAARKVVMGSADVVLAKAQGLSEALCWIESDNLERVIVEMNAQAIVKVIQSSQFPIESHQHIVINWVRRSGDSVAHEIAK</sequence>
<gene>
    <name evidence="1" type="ORF">A2U01_0003832</name>
</gene>
<comment type="caution">
    <text evidence="1">The sequence shown here is derived from an EMBL/GenBank/DDBJ whole genome shotgun (WGS) entry which is preliminary data.</text>
</comment>
<evidence type="ECO:0008006" key="3">
    <source>
        <dbReference type="Google" id="ProtNLM"/>
    </source>
</evidence>
<feature type="non-terminal residue" evidence="1">
    <location>
        <position position="1"/>
    </location>
</feature>
<evidence type="ECO:0000313" key="1">
    <source>
        <dbReference type="EMBL" id="MCH83018.1"/>
    </source>
</evidence>
<reference evidence="1 2" key="1">
    <citation type="journal article" date="2018" name="Front. Plant Sci.">
        <title>Red Clover (Trifolium pratense) and Zigzag Clover (T. medium) - A Picture of Genomic Similarities and Differences.</title>
        <authorList>
            <person name="Dluhosova J."/>
            <person name="Istvanek J."/>
            <person name="Nedelnik J."/>
            <person name="Repkova J."/>
        </authorList>
    </citation>
    <scope>NUCLEOTIDE SEQUENCE [LARGE SCALE GENOMIC DNA]</scope>
    <source>
        <strain evidence="2">cv. 10/8</strain>
        <tissue evidence="1">Leaf</tissue>
    </source>
</reference>
<dbReference type="AlphaFoldDB" id="A0A392M8A3"/>
<proteinExistence type="predicted"/>
<dbReference type="EMBL" id="LXQA010004530">
    <property type="protein sequence ID" value="MCH83018.1"/>
    <property type="molecule type" value="Genomic_DNA"/>
</dbReference>
<dbReference type="Proteomes" id="UP000265520">
    <property type="component" value="Unassembled WGS sequence"/>
</dbReference>
<organism evidence="1 2">
    <name type="scientific">Trifolium medium</name>
    <dbReference type="NCBI Taxonomy" id="97028"/>
    <lineage>
        <taxon>Eukaryota</taxon>
        <taxon>Viridiplantae</taxon>
        <taxon>Streptophyta</taxon>
        <taxon>Embryophyta</taxon>
        <taxon>Tracheophyta</taxon>
        <taxon>Spermatophyta</taxon>
        <taxon>Magnoliopsida</taxon>
        <taxon>eudicotyledons</taxon>
        <taxon>Gunneridae</taxon>
        <taxon>Pentapetalae</taxon>
        <taxon>rosids</taxon>
        <taxon>fabids</taxon>
        <taxon>Fabales</taxon>
        <taxon>Fabaceae</taxon>
        <taxon>Papilionoideae</taxon>
        <taxon>50 kb inversion clade</taxon>
        <taxon>NPAAA clade</taxon>
        <taxon>Hologalegina</taxon>
        <taxon>IRL clade</taxon>
        <taxon>Trifolieae</taxon>
        <taxon>Trifolium</taxon>
    </lineage>
</organism>
<protein>
    <recommendedName>
        <fullName evidence="3">RNase H type-1 domain-containing protein</fullName>
    </recommendedName>
</protein>
<name>A0A392M8A3_9FABA</name>
<evidence type="ECO:0000313" key="2">
    <source>
        <dbReference type="Proteomes" id="UP000265520"/>
    </source>
</evidence>
<accession>A0A392M8A3</accession>